<dbReference type="PRINTS" id="PR00413">
    <property type="entry name" value="HADHALOGNASE"/>
</dbReference>
<feature type="active site" description="Nucleophile" evidence="10">
    <location>
        <position position="7"/>
    </location>
</feature>
<comment type="catalytic activity">
    <reaction evidence="1 10">
        <text>2-phosphoglycolate + H2O = glycolate + phosphate</text>
        <dbReference type="Rhea" id="RHEA:14369"/>
        <dbReference type="ChEBI" id="CHEBI:15377"/>
        <dbReference type="ChEBI" id="CHEBI:29805"/>
        <dbReference type="ChEBI" id="CHEBI:43474"/>
        <dbReference type="ChEBI" id="CHEBI:58033"/>
        <dbReference type="EC" id="3.1.3.18"/>
    </reaction>
</comment>
<dbReference type="NCBIfam" id="TIGR01449">
    <property type="entry name" value="PGP_bact"/>
    <property type="match status" value="1"/>
</dbReference>
<dbReference type="InterPro" id="IPR006439">
    <property type="entry name" value="HAD-SF_hydro_IA"/>
</dbReference>
<evidence type="ECO:0000313" key="12">
    <source>
        <dbReference type="Proteomes" id="UP000295701"/>
    </source>
</evidence>
<evidence type="ECO:0000256" key="10">
    <source>
        <dbReference type="HAMAP-Rule" id="MF_00495"/>
    </source>
</evidence>
<dbReference type="GO" id="GO:0005975">
    <property type="term" value="P:carbohydrate metabolic process"/>
    <property type="evidence" value="ECO:0007669"/>
    <property type="project" value="InterPro"/>
</dbReference>
<dbReference type="GO" id="GO:0008967">
    <property type="term" value="F:phosphoglycolate phosphatase activity"/>
    <property type="evidence" value="ECO:0007669"/>
    <property type="project" value="UniProtKB-UniRule"/>
</dbReference>
<dbReference type="OrthoDB" id="9793014at2"/>
<comment type="similarity">
    <text evidence="4 10">Belongs to the HAD-like hydrolase superfamily. CbbY/CbbZ/Gph/YieH family.</text>
</comment>
<dbReference type="HAMAP" id="MF_00495">
    <property type="entry name" value="GPH_hydrolase_bact"/>
    <property type="match status" value="1"/>
</dbReference>
<evidence type="ECO:0000313" key="11">
    <source>
        <dbReference type="EMBL" id="TDL83497.1"/>
    </source>
</evidence>
<dbReference type="UniPathway" id="UPA00865">
    <property type="reaction ID" value="UER00834"/>
</dbReference>
<name>A0A4R6AJ31_9RHOB</name>
<feature type="binding site" evidence="10">
    <location>
        <position position="9"/>
    </location>
    <ligand>
        <name>Mg(2+)</name>
        <dbReference type="ChEBI" id="CHEBI:18420"/>
    </ligand>
</feature>
<keyword evidence="7 10" id="KW-0378">Hydrolase</keyword>
<evidence type="ECO:0000256" key="5">
    <source>
        <dbReference type="ARBA" id="ARBA00013078"/>
    </source>
</evidence>
<comment type="pathway">
    <text evidence="3 10">Organic acid metabolism; glycolate biosynthesis; glycolate from 2-phosphoglycolate: step 1/1.</text>
</comment>
<evidence type="ECO:0000256" key="7">
    <source>
        <dbReference type="ARBA" id="ARBA00022801"/>
    </source>
</evidence>
<dbReference type="GO" id="GO:0046295">
    <property type="term" value="P:glycolate biosynthetic process"/>
    <property type="evidence" value="ECO:0007669"/>
    <property type="project" value="UniProtKB-UniRule"/>
</dbReference>
<dbReference type="SUPFAM" id="SSF56784">
    <property type="entry name" value="HAD-like"/>
    <property type="match status" value="1"/>
</dbReference>
<dbReference type="GO" id="GO:0046872">
    <property type="term" value="F:metal ion binding"/>
    <property type="evidence" value="ECO:0007669"/>
    <property type="project" value="UniProtKB-KW"/>
</dbReference>
<dbReference type="Gene3D" id="3.40.50.1000">
    <property type="entry name" value="HAD superfamily/HAD-like"/>
    <property type="match status" value="1"/>
</dbReference>
<keyword evidence="12" id="KW-1185">Reference proteome</keyword>
<keyword evidence="8 10" id="KW-0460">Magnesium</keyword>
<dbReference type="PANTHER" id="PTHR43434">
    <property type="entry name" value="PHOSPHOGLYCOLATE PHOSPHATASE"/>
    <property type="match status" value="1"/>
</dbReference>
<dbReference type="InterPro" id="IPR036412">
    <property type="entry name" value="HAD-like_sf"/>
</dbReference>
<organism evidence="11 12">
    <name type="scientific">Palleronia sediminis</name>
    <dbReference type="NCBI Taxonomy" id="2547833"/>
    <lineage>
        <taxon>Bacteria</taxon>
        <taxon>Pseudomonadati</taxon>
        <taxon>Pseudomonadota</taxon>
        <taxon>Alphaproteobacteria</taxon>
        <taxon>Rhodobacterales</taxon>
        <taxon>Roseobacteraceae</taxon>
        <taxon>Palleronia</taxon>
    </lineage>
</organism>
<dbReference type="GO" id="GO:0005829">
    <property type="term" value="C:cytosol"/>
    <property type="evidence" value="ECO:0007669"/>
    <property type="project" value="TreeGrafter"/>
</dbReference>
<comment type="caution">
    <text evidence="11">The sequence shown here is derived from an EMBL/GenBank/DDBJ whole genome shotgun (WGS) entry which is preliminary data.</text>
</comment>
<evidence type="ECO:0000256" key="4">
    <source>
        <dbReference type="ARBA" id="ARBA00006171"/>
    </source>
</evidence>
<dbReference type="AlphaFoldDB" id="A0A4R6AJ31"/>
<dbReference type="NCBIfam" id="TIGR01549">
    <property type="entry name" value="HAD-SF-IA-v1"/>
    <property type="match status" value="1"/>
</dbReference>
<keyword evidence="9 10" id="KW-0119">Carbohydrate metabolism</keyword>
<sequence length="227" mass="23214">MARIVFDLDGTLLNSAPDICAAGNAALATLPAPRPAPLSLGEATGFIGSGADQFVARMRAARGIDAAAHPALLATFIDAYEGATGLTRAYPGAVEAIDALRAAGHRLGICTNKPVGPLAAVLDAFDLARRFEVSIGGDTLPVRKPDPAPLRAALEALGKGPCLFVGDSETDAETARAASVPFLLFTGGYRKAAPRDLPHDALFDDHAALPDLVAGMLAGIPDPATAR</sequence>
<dbReference type="SFLD" id="SFLDS00003">
    <property type="entry name" value="Haloacid_Dehalogenase"/>
    <property type="match status" value="1"/>
</dbReference>
<keyword evidence="6 10" id="KW-0479">Metal-binding</keyword>
<evidence type="ECO:0000256" key="1">
    <source>
        <dbReference type="ARBA" id="ARBA00000830"/>
    </source>
</evidence>
<protein>
    <recommendedName>
        <fullName evidence="5 10">Phosphoglycolate phosphatase</fullName>
        <shortName evidence="10">PGP</shortName>
        <shortName evidence="10">PGPase</shortName>
        <ecNumber evidence="5 10">3.1.3.18</ecNumber>
    </recommendedName>
</protein>
<comment type="function">
    <text evidence="10">Specifically catalyzes the dephosphorylation of 2-phosphoglycolate. Is involved in the dissimilation of the intracellular 2-phosphoglycolate formed during the DNA repair of 3'-phosphoglycolate ends, a major class of DNA lesions induced by oxidative stress.</text>
</comment>
<proteinExistence type="inferred from homology"/>
<dbReference type="Pfam" id="PF00702">
    <property type="entry name" value="Hydrolase"/>
    <property type="match status" value="1"/>
</dbReference>
<accession>A0A4R6AJ31</accession>
<dbReference type="Proteomes" id="UP000295701">
    <property type="component" value="Unassembled WGS sequence"/>
</dbReference>
<evidence type="ECO:0000256" key="3">
    <source>
        <dbReference type="ARBA" id="ARBA00004818"/>
    </source>
</evidence>
<dbReference type="EC" id="3.1.3.18" evidence="5 10"/>
<feature type="binding site" evidence="10">
    <location>
        <position position="7"/>
    </location>
    <ligand>
        <name>Mg(2+)</name>
        <dbReference type="ChEBI" id="CHEBI:18420"/>
    </ligand>
</feature>
<dbReference type="EMBL" id="SNAA01000002">
    <property type="protein sequence ID" value="TDL83497.1"/>
    <property type="molecule type" value="Genomic_DNA"/>
</dbReference>
<dbReference type="Gene3D" id="1.10.150.240">
    <property type="entry name" value="Putative phosphatase, domain 2"/>
    <property type="match status" value="1"/>
</dbReference>
<dbReference type="SFLD" id="SFLDG01129">
    <property type="entry name" value="C1.5:_HAD__Beta-PGM__Phosphata"/>
    <property type="match status" value="1"/>
</dbReference>
<reference evidence="11 12" key="1">
    <citation type="submission" date="2019-03" db="EMBL/GenBank/DDBJ databases">
        <title>Primorskyibacter sp. SS33 isolated from sediments.</title>
        <authorList>
            <person name="Xunke S."/>
        </authorList>
    </citation>
    <scope>NUCLEOTIDE SEQUENCE [LARGE SCALE GENOMIC DNA]</scope>
    <source>
        <strain evidence="11 12">SS33</strain>
    </source>
</reference>
<dbReference type="PANTHER" id="PTHR43434:SF1">
    <property type="entry name" value="PHOSPHOGLYCOLATE PHOSPHATASE"/>
    <property type="match status" value="1"/>
</dbReference>
<evidence type="ECO:0000256" key="8">
    <source>
        <dbReference type="ARBA" id="ARBA00022842"/>
    </source>
</evidence>
<dbReference type="InterPro" id="IPR037512">
    <property type="entry name" value="PGPase_prok"/>
</dbReference>
<gene>
    <name evidence="11" type="primary">gph</name>
    <name evidence="11" type="ORF">E2L08_02295</name>
</gene>
<feature type="binding site" evidence="10">
    <location>
        <position position="167"/>
    </location>
    <ligand>
        <name>Mg(2+)</name>
        <dbReference type="ChEBI" id="CHEBI:18420"/>
    </ligand>
</feature>
<dbReference type="InterPro" id="IPR023214">
    <property type="entry name" value="HAD_sf"/>
</dbReference>
<evidence type="ECO:0000256" key="9">
    <source>
        <dbReference type="ARBA" id="ARBA00023277"/>
    </source>
</evidence>
<dbReference type="InterPro" id="IPR023198">
    <property type="entry name" value="PGP-like_dom2"/>
</dbReference>
<dbReference type="RefSeq" id="WP_133395449.1">
    <property type="nucleotide sequence ID" value="NZ_SNAA01000002.1"/>
</dbReference>
<dbReference type="GO" id="GO:0006281">
    <property type="term" value="P:DNA repair"/>
    <property type="evidence" value="ECO:0007669"/>
    <property type="project" value="TreeGrafter"/>
</dbReference>
<evidence type="ECO:0000256" key="6">
    <source>
        <dbReference type="ARBA" id="ARBA00022723"/>
    </source>
</evidence>
<dbReference type="InterPro" id="IPR050155">
    <property type="entry name" value="HAD-like_hydrolase_sf"/>
</dbReference>
<evidence type="ECO:0000256" key="2">
    <source>
        <dbReference type="ARBA" id="ARBA00001946"/>
    </source>
</evidence>
<comment type="cofactor">
    <cofactor evidence="2 10">
        <name>Mg(2+)</name>
        <dbReference type="ChEBI" id="CHEBI:18420"/>
    </cofactor>
</comment>